<comment type="catalytic activity">
    <reaction evidence="1">
        <text>ATP + protein L-histidine = ADP + protein N-phospho-L-histidine.</text>
        <dbReference type="EC" id="2.7.13.3"/>
    </reaction>
</comment>
<dbReference type="GO" id="GO:0005886">
    <property type="term" value="C:plasma membrane"/>
    <property type="evidence" value="ECO:0007669"/>
    <property type="project" value="UniProtKB-SubCell"/>
</dbReference>
<feature type="coiled-coil region" evidence="9">
    <location>
        <begin position="111"/>
        <end position="138"/>
    </location>
</feature>
<gene>
    <name evidence="12" type="ORF">IAD17_07185</name>
</gene>
<dbReference type="CDD" id="cd00082">
    <property type="entry name" value="HisKA"/>
    <property type="match status" value="1"/>
</dbReference>
<dbReference type="Gene3D" id="3.30.565.10">
    <property type="entry name" value="Histidine kinase-like ATPase, C-terminal domain"/>
    <property type="match status" value="1"/>
</dbReference>
<dbReference type="CDD" id="cd00075">
    <property type="entry name" value="HATPase"/>
    <property type="match status" value="1"/>
</dbReference>
<dbReference type="InterPro" id="IPR003661">
    <property type="entry name" value="HisK_dim/P_dom"/>
</dbReference>
<keyword evidence="10" id="KW-0812">Transmembrane</keyword>
<dbReference type="GO" id="GO:0004721">
    <property type="term" value="F:phosphoprotein phosphatase activity"/>
    <property type="evidence" value="ECO:0007669"/>
    <property type="project" value="TreeGrafter"/>
</dbReference>
<organism evidence="12 13">
    <name type="scientific">Candidatus Coprovicinus avistercoris</name>
    <dbReference type="NCBI Taxonomy" id="2840754"/>
    <lineage>
        <taxon>Bacteria</taxon>
        <taxon>Bacillati</taxon>
        <taxon>Actinomycetota</taxon>
        <taxon>Coriobacteriia</taxon>
        <taxon>Coriobacteriales</taxon>
        <taxon>Coriobacteriaceae</taxon>
        <taxon>Coriobacteriaceae incertae sedis</taxon>
        <taxon>Candidatus Coprovicinus</taxon>
    </lineage>
</organism>
<evidence type="ECO:0000256" key="6">
    <source>
        <dbReference type="ARBA" id="ARBA00022777"/>
    </source>
</evidence>
<dbReference type="PRINTS" id="PR00344">
    <property type="entry name" value="BCTRLSENSOR"/>
</dbReference>
<evidence type="ECO:0000256" key="5">
    <source>
        <dbReference type="ARBA" id="ARBA00022679"/>
    </source>
</evidence>
<dbReference type="SUPFAM" id="SSF55874">
    <property type="entry name" value="ATPase domain of HSP90 chaperone/DNA topoisomerase II/histidine kinase"/>
    <property type="match status" value="1"/>
</dbReference>
<dbReference type="SMART" id="SM00388">
    <property type="entry name" value="HisKA"/>
    <property type="match status" value="1"/>
</dbReference>
<dbReference type="InterPro" id="IPR036097">
    <property type="entry name" value="HisK_dim/P_sf"/>
</dbReference>
<proteinExistence type="predicted"/>
<evidence type="ECO:0000259" key="11">
    <source>
        <dbReference type="PROSITE" id="PS50109"/>
    </source>
</evidence>
<comment type="caution">
    <text evidence="12">The sequence shown here is derived from an EMBL/GenBank/DDBJ whole genome shotgun (WGS) entry which is preliminary data.</text>
</comment>
<dbReference type="SMART" id="SM00387">
    <property type="entry name" value="HATPase_c"/>
    <property type="match status" value="1"/>
</dbReference>
<evidence type="ECO:0000256" key="8">
    <source>
        <dbReference type="ARBA" id="ARBA00039401"/>
    </source>
</evidence>
<sequence length="307" mass="33744">MSLETALLIVLCGVGGVLAMVLVDVVRREREISRIARELLNHDIASNARILLHVHTPALEALAQAINALLEAEQERAIAHRRSREAFQEDLAALSHDIRTPLAGAQGYLQLARMTDNAQEHNNDIVRAEERLSSMRTLVDGLFEYAQATDPSFSPECVPVALMPVLSEVLAGMYPRFIAREWEPHISIDDETVAVLADERALTRVLENLMTNALRYGISAPHIVSQTKEDRVALCVSNDVPDANALDTNKLFDRFYRAETARSGEGSGLGLAIVAHFVDAMGGEVQAWLDQSTLTIEIILVKACDMA</sequence>
<protein>
    <recommendedName>
        <fullName evidence="8">Sensor-like histidine kinase SenX3</fullName>
        <ecNumber evidence="3">2.7.13.3</ecNumber>
    </recommendedName>
</protein>
<evidence type="ECO:0000256" key="2">
    <source>
        <dbReference type="ARBA" id="ARBA00004236"/>
    </source>
</evidence>
<dbReference type="SUPFAM" id="SSF47384">
    <property type="entry name" value="Homodimeric domain of signal transducing histidine kinase"/>
    <property type="match status" value="1"/>
</dbReference>
<keyword evidence="6 12" id="KW-0418">Kinase</keyword>
<dbReference type="Pfam" id="PF00512">
    <property type="entry name" value="HisKA"/>
    <property type="match status" value="1"/>
</dbReference>
<feature type="transmembrane region" description="Helical" evidence="10">
    <location>
        <begin position="6"/>
        <end position="26"/>
    </location>
</feature>
<dbReference type="InterPro" id="IPR004358">
    <property type="entry name" value="Sig_transdc_His_kin-like_C"/>
</dbReference>
<dbReference type="InterPro" id="IPR036890">
    <property type="entry name" value="HATPase_C_sf"/>
</dbReference>
<dbReference type="PANTHER" id="PTHR45453">
    <property type="entry name" value="PHOSPHATE REGULON SENSOR PROTEIN PHOR"/>
    <property type="match status" value="1"/>
</dbReference>
<keyword evidence="10" id="KW-1133">Transmembrane helix</keyword>
<dbReference type="EMBL" id="DVMQ01000018">
    <property type="protein sequence ID" value="HIU24689.1"/>
    <property type="molecule type" value="Genomic_DNA"/>
</dbReference>
<dbReference type="Proteomes" id="UP000824078">
    <property type="component" value="Unassembled WGS sequence"/>
</dbReference>
<dbReference type="GO" id="GO:0016036">
    <property type="term" value="P:cellular response to phosphate starvation"/>
    <property type="evidence" value="ECO:0007669"/>
    <property type="project" value="TreeGrafter"/>
</dbReference>
<evidence type="ECO:0000256" key="4">
    <source>
        <dbReference type="ARBA" id="ARBA00022553"/>
    </source>
</evidence>
<evidence type="ECO:0000256" key="3">
    <source>
        <dbReference type="ARBA" id="ARBA00012438"/>
    </source>
</evidence>
<evidence type="ECO:0000256" key="9">
    <source>
        <dbReference type="SAM" id="Coils"/>
    </source>
</evidence>
<dbReference type="InterPro" id="IPR050351">
    <property type="entry name" value="BphY/WalK/GraS-like"/>
</dbReference>
<dbReference type="EC" id="2.7.13.3" evidence="3"/>
<keyword evidence="4" id="KW-0597">Phosphoprotein</keyword>
<keyword evidence="10" id="KW-0472">Membrane</keyword>
<dbReference type="Gene3D" id="1.10.287.130">
    <property type="match status" value="1"/>
</dbReference>
<reference evidence="12" key="2">
    <citation type="journal article" date="2021" name="PeerJ">
        <title>Extensive microbial diversity within the chicken gut microbiome revealed by metagenomics and culture.</title>
        <authorList>
            <person name="Gilroy R."/>
            <person name="Ravi A."/>
            <person name="Getino M."/>
            <person name="Pursley I."/>
            <person name="Horton D.L."/>
            <person name="Alikhan N.F."/>
            <person name="Baker D."/>
            <person name="Gharbi K."/>
            <person name="Hall N."/>
            <person name="Watson M."/>
            <person name="Adriaenssens E.M."/>
            <person name="Foster-Nyarko E."/>
            <person name="Jarju S."/>
            <person name="Secka A."/>
            <person name="Antonio M."/>
            <person name="Oren A."/>
            <person name="Chaudhuri R.R."/>
            <person name="La Ragione R."/>
            <person name="Hildebrand F."/>
            <person name="Pallen M.J."/>
        </authorList>
    </citation>
    <scope>NUCLEOTIDE SEQUENCE</scope>
    <source>
        <strain evidence="12">ChiHjej12B11-29160</strain>
    </source>
</reference>
<dbReference type="InterPro" id="IPR005467">
    <property type="entry name" value="His_kinase_dom"/>
</dbReference>
<name>A0A9D1HYI3_9ACTN</name>
<evidence type="ECO:0000256" key="1">
    <source>
        <dbReference type="ARBA" id="ARBA00000085"/>
    </source>
</evidence>
<dbReference type="AlphaFoldDB" id="A0A9D1HYI3"/>
<dbReference type="Pfam" id="PF02518">
    <property type="entry name" value="HATPase_c"/>
    <property type="match status" value="1"/>
</dbReference>
<keyword evidence="5" id="KW-0808">Transferase</keyword>
<dbReference type="InterPro" id="IPR003594">
    <property type="entry name" value="HATPase_dom"/>
</dbReference>
<evidence type="ECO:0000256" key="7">
    <source>
        <dbReference type="ARBA" id="ARBA00023012"/>
    </source>
</evidence>
<comment type="subcellular location">
    <subcellularLocation>
        <location evidence="2">Cell membrane</location>
    </subcellularLocation>
</comment>
<dbReference type="PROSITE" id="PS50109">
    <property type="entry name" value="HIS_KIN"/>
    <property type="match status" value="1"/>
</dbReference>
<reference evidence="12" key="1">
    <citation type="submission" date="2020-10" db="EMBL/GenBank/DDBJ databases">
        <authorList>
            <person name="Gilroy R."/>
        </authorList>
    </citation>
    <scope>NUCLEOTIDE SEQUENCE</scope>
    <source>
        <strain evidence="12">ChiHjej12B11-29160</strain>
    </source>
</reference>
<dbReference type="PANTHER" id="PTHR45453:SF1">
    <property type="entry name" value="PHOSPHATE REGULON SENSOR PROTEIN PHOR"/>
    <property type="match status" value="1"/>
</dbReference>
<evidence type="ECO:0000313" key="13">
    <source>
        <dbReference type="Proteomes" id="UP000824078"/>
    </source>
</evidence>
<evidence type="ECO:0000313" key="12">
    <source>
        <dbReference type="EMBL" id="HIU24689.1"/>
    </source>
</evidence>
<evidence type="ECO:0000256" key="10">
    <source>
        <dbReference type="SAM" id="Phobius"/>
    </source>
</evidence>
<feature type="domain" description="Histidine kinase" evidence="11">
    <location>
        <begin position="93"/>
        <end position="286"/>
    </location>
</feature>
<keyword evidence="9" id="KW-0175">Coiled coil</keyword>
<accession>A0A9D1HYI3</accession>
<keyword evidence="7" id="KW-0902">Two-component regulatory system</keyword>
<dbReference type="GO" id="GO:0000155">
    <property type="term" value="F:phosphorelay sensor kinase activity"/>
    <property type="evidence" value="ECO:0007669"/>
    <property type="project" value="InterPro"/>
</dbReference>